<dbReference type="InterPro" id="IPR011335">
    <property type="entry name" value="Restrct_endonuc-II-like"/>
</dbReference>
<dbReference type="STRING" id="543728.Vapar_0602"/>
<evidence type="ECO:0000313" key="3">
    <source>
        <dbReference type="EMBL" id="ACS17265.1"/>
    </source>
</evidence>
<keyword evidence="3" id="KW-0255">Endonuclease</keyword>
<keyword evidence="3" id="KW-0378">Hydrolase</keyword>
<name>C5CKG7_VARPS</name>
<dbReference type="InterPro" id="IPR019080">
    <property type="entry name" value="YqaJ_viral_recombinase"/>
</dbReference>
<dbReference type="SUPFAM" id="SSF52980">
    <property type="entry name" value="Restriction endonuclease-like"/>
    <property type="match status" value="1"/>
</dbReference>
<dbReference type="GO" id="GO:0004519">
    <property type="term" value="F:endonuclease activity"/>
    <property type="evidence" value="ECO:0007669"/>
    <property type="project" value="UniProtKB-KW"/>
</dbReference>
<dbReference type="InterPro" id="IPR011604">
    <property type="entry name" value="PDDEXK-like_dom_sf"/>
</dbReference>
<dbReference type="Pfam" id="PF09588">
    <property type="entry name" value="YqaJ"/>
    <property type="match status" value="1"/>
</dbReference>
<dbReference type="Gene3D" id="3.90.320.10">
    <property type="match status" value="1"/>
</dbReference>
<dbReference type="KEGG" id="vap:Vapar_0602"/>
<gene>
    <name evidence="3" type="ordered locus">Vapar_0602</name>
</gene>
<dbReference type="AlphaFoldDB" id="C5CKG7"/>
<dbReference type="NCBIfam" id="TIGR03033">
    <property type="entry name" value="phage_rel_nuc"/>
    <property type="match status" value="1"/>
</dbReference>
<proteinExistence type="predicted"/>
<dbReference type="InterPro" id="IPR017482">
    <property type="entry name" value="Lambda-type_endonuclease"/>
</dbReference>
<feature type="domain" description="YqaJ viral recombinase" evidence="2">
    <location>
        <begin position="39"/>
        <end position="182"/>
    </location>
</feature>
<reference evidence="3" key="1">
    <citation type="submission" date="2009-06" db="EMBL/GenBank/DDBJ databases">
        <title>Complete sequence of chromosome 1 of Variovorax paradoxus S110.</title>
        <authorList>
            <consortium name="US DOE Joint Genome Institute"/>
            <person name="Lucas S."/>
            <person name="Copeland A."/>
            <person name="Lapidus A."/>
            <person name="Glavina del Rio T."/>
            <person name="Tice H."/>
            <person name="Bruce D."/>
            <person name="Goodwin L."/>
            <person name="Pitluck S."/>
            <person name="Chertkov O."/>
            <person name="Brettin T."/>
            <person name="Detter J.C."/>
            <person name="Han C."/>
            <person name="Larimer F."/>
            <person name="Land M."/>
            <person name="Hauser L."/>
            <person name="Kyrpides N."/>
            <person name="Ovchinnikova G."/>
            <person name="Orwin P."/>
            <person name="Leadbetter J.R."/>
            <person name="Spain J.C."/>
            <person name="Han J.I."/>
        </authorList>
    </citation>
    <scope>NUCLEOTIDE SEQUENCE</scope>
    <source>
        <strain evidence="3">S110</strain>
    </source>
</reference>
<keyword evidence="3" id="KW-0540">Nuclease</keyword>
<dbReference type="eggNOG" id="COG5377">
    <property type="taxonomic scope" value="Bacteria"/>
</dbReference>
<organism evidence="3">
    <name type="scientific">Variovorax paradoxus (strain S110)</name>
    <dbReference type="NCBI Taxonomy" id="543728"/>
    <lineage>
        <taxon>Bacteria</taxon>
        <taxon>Pseudomonadati</taxon>
        <taxon>Pseudomonadota</taxon>
        <taxon>Betaproteobacteria</taxon>
        <taxon>Burkholderiales</taxon>
        <taxon>Comamonadaceae</taxon>
        <taxon>Variovorax</taxon>
    </lineage>
</organism>
<protein>
    <submittedName>
        <fullName evidence="3">Phage-type endonuclease</fullName>
    </submittedName>
</protein>
<sequence>MFDSDSGTQRLRAARLRPRAPTLQLVPNTHPREAVPQRWPNLREAGIGHLDAAAAVGRDPFKSPVRLWMEKTERRDMQQPAPVQSKPSTPDDAGYWGRLLDPIVAAHYTLRTGRPLRRTSTLLCHPQHPWMWTHPGREIAGCSDVQLLECRCVGLAEALHWDQGLPGYVRIQSLHQLAVAGANAIDVVALIGGEDLRIFRVERDELEIARLIEAEREFWLCVELDQAPHAREGGVSLGWPAAQAPAS</sequence>
<dbReference type="EMBL" id="CP001635">
    <property type="protein sequence ID" value="ACS17265.1"/>
    <property type="molecule type" value="Genomic_DNA"/>
</dbReference>
<accession>C5CKG7</accession>
<evidence type="ECO:0000259" key="2">
    <source>
        <dbReference type="Pfam" id="PF09588"/>
    </source>
</evidence>
<evidence type="ECO:0000256" key="1">
    <source>
        <dbReference type="SAM" id="MobiDB-lite"/>
    </source>
</evidence>
<feature type="region of interest" description="Disordered" evidence="1">
    <location>
        <begin position="72"/>
        <end position="91"/>
    </location>
</feature>
<dbReference type="HOGENOM" id="CLU_1124157_0_0_4"/>
<dbReference type="OrthoDB" id="46225at2"/>